<comment type="caution">
    <text evidence="5">The sequence shown here is derived from an EMBL/GenBank/DDBJ whole genome shotgun (WGS) entry which is preliminary data.</text>
</comment>
<reference evidence="5 6" key="1">
    <citation type="submission" date="2023-01" db="EMBL/GenBank/DDBJ databases">
        <title>Vibrio sp. KJ40-1 sp.nov, isolated from marine algae.</title>
        <authorList>
            <person name="Butt M."/>
            <person name="Kim J.M.J."/>
            <person name="Jeon C.O.C."/>
        </authorList>
    </citation>
    <scope>NUCLEOTIDE SEQUENCE [LARGE SCALE GENOMIC DNA]</scope>
    <source>
        <strain evidence="5 6">KJ40-1</strain>
    </source>
</reference>
<dbReference type="Proteomes" id="UP001210678">
    <property type="component" value="Unassembled WGS sequence"/>
</dbReference>
<dbReference type="SMART" id="SM00354">
    <property type="entry name" value="HTH_LACI"/>
    <property type="match status" value="1"/>
</dbReference>
<dbReference type="InterPro" id="IPR046335">
    <property type="entry name" value="LacI/GalR-like_sensor"/>
</dbReference>
<dbReference type="InterPro" id="IPR010982">
    <property type="entry name" value="Lambda_DNA-bd_dom_sf"/>
</dbReference>
<proteinExistence type="predicted"/>
<dbReference type="Gene3D" id="3.40.50.2300">
    <property type="match status" value="2"/>
</dbReference>
<evidence type="ECO:0000259" key="4">
    <source>
        <dbReference type="PROSITE" id="PS50932"/>
    </source>
</evidence>
<dbReference type="PRINTS" id="PR00036">
    <property type="entry name" value="HTHLACI"/>
</dbReference>
<evidence type="ECO:0000256" key="3">
    <source>
        <dbReference type="ARBA" id="ARBA00023163"/>
    </source>
</evidence>
<dbReference type="PANTHER" id="PTHR30146">
    <property type="entry name" value="LACI-RELATED TRANSCRIPTIONAL REPRESSOR"/>
    <property type="match status" value="1"/>
</dbReference>
<keyword evidence="3" id="KW-0804">Transcription</keyword>
<dbReference type="Gene3D" id="1.10.260.40">
    <property type="entry name" value="lambda repressor-like DNA-binding domains"/>
    <property type="match status" value="1"/>
</dbReference>
<dbReference type="Pfam" id="PF13377">
    <property type="entry name" value="Peripla_BP_3"/>
    <property type="match status" value="1"/>
</dbReference>
<dbReference type="SUPFAM" id="SSF53822">
    <property type="entry name" value="Periplasmic binding protein-like I"/>
    <property type="match status" value="1"/>
</dbReference>
<organism evidence="5 6">
    <name type="scientific">Vibrio algarum</name>
    <dbReference type="NCBI Taxonomy" id="3020714"/>
    <lineage>
        <taxon>Bacteria</taxon>
        <taxon>Pseudomonadati</taxon>
        <taxon>Pseudomonadota</taxon>
        <taxon>Gammaproteobacteria</taxon>
        <taxon>Vibrionales</taxon>
        <taxon>Vibrionaceae</taxon>
        <taxon>Vibrio</taxon>
    </lineage>
</organism>
<gene>
    <name evidence="5" type="ORF">PGX00_05455</name>
</gene>
<evidence type="ECO:0000256" key="2">
    <source>
        <dbReference type="ARBA" id="ARBA00023125"/>
    </source>
</evidence>
<dbReference type="PROSITE" id="PS50932">
    <property type="entry name" value="HTH_LACI_2"/>
    <property type="match status" value="1"/>
</dbReference>
<dbReference type="CDD" id="cd01392">
    <property type="entry name" value="HTH_LacI"/>
    <property type="match status" value="1"/>
</dbReference>
<accession>A0ABT4YP37</accession>
<keyword evidence="1" id="KW-0805">Transcription regulation</keyword>
<dbReference type="EMBL" id="JAQLOI010000001">
    <property type="protein sequence ID" value="MDB1123150.1"/>
    <property type="molecule type" value="Genomic_DNA"/>
</dbReference>
<dbReference type="SUPFAM" id="SSF47413">
    <property type="entry name" value="lambda repressor-like DNA-binding domains"/>
    <property type="match status" value="1"/>
</dbReference>
<evidence type="ECO:0000313" key="6">
    <source>
        <dbReference type="Proteomes" id="UP001210678"/>
    </source>
</evidence>
<dbReference type="NCBIfam" id="NF007075">
    <property type="entry name" value="PRK09526.1"/>
    <property type="match status" value="1"/>
</dbReference>
<feature type="domain" description="HTH lacI-type" evidence="4">
    <location>
        <begin position="3"/>
        <end position="57"/>
    </location>
</feature>
<protein>
    <submittedName>
        <fullName evidence="5">LacI family DNA-binding transcriptional regulator</fullName>
    </submittedName>
</protein>
<sequence>MSVTFKDVAELAGVSTQTVSRVTNDSSNVAEGTRKKVMEAIEKLGYVPNKGAQLLSRAKSNVIGLVTLDIGLHGVSLIANGIRRQADKEGFGTSFSVVIDPTFENILNSVRDLKSQKTETIIINVPMDKPSAEALVQQHGDIHFVFIDVPASTKVNTVCSAHYTGGCLAAQLMLEDKRENLLLITGPNDSSASLQRVEGWKDTLAGSTATIQAIYEGNWQASSAYLHTRQAIAEGIEFDSILVASDQMSLGVLRALDEFSISVPKQVSVIGYDDIADCAYFSPPLTTIMQDFQTIGQIAVELALDDSMDNRNSKKQTVNTELKVRKSTAIKEKSSYDKIAIQKLLADIDKLLP</sequence>
<evidence type="ECO:0000313" key="5">
    <source>
        <dbReference type="EMBL" id="MDB1123150.1"/>
    </source>
</evidence>
<dbReference type="GO" id="GO:0003677">
    <property type="term" value="F:DNA binding"/>
    <property type="evidence" value="ECO:0007669"/>
    <property type="project" value="UniProtKB-KW"/>
</dbReference>
<keyword evidence="6" id="KW-1185">Reference proteome</keyword>
<dbReference type="PANTHER" id="PTHR30146:SF153">
    <property type="entry name" value="LACTOSE OPERON REPRESSOR"/>
    <property type="match status" value="1"/>
</dbReference>
<keyword evidence="2 5" id="KW-0238">DNA-binding</keyword>
<dbReference type="RefSeq" id="WP_272133545.1">
    <property type="nucleotide sequence ID" value="NZ_JAQLOI010000001.1"/>
</dbReference>
<dbReference type="InterPro" id="IPR028082">
    <property type="entry name" value="Peripla_BP_I"/>
</dbReference>
<dbReference type="Pfam" id="PF00356">
    <property type="entry name" value="LacI"/>
    <property type="match status" value="1"/>
</dbReference>
<dbReference type="InterPro" id="IPR000843">
    <property type="entry name" value="HTH_LacI"/>
</dbReference>
<name>A0ABT4YP37_9VIBR</name>
<evidence type="ECO:0000256" key="1">
    <source>
        <dbReference type="ARBA" id="ARBA00023015"/>
    </source>
</evidence>